<dbReference type="AlphaFoldDB" id="A0A5N1J527"/>
<protein>
    <submittedName>
        <fullName evidence="2">DUF1573 domain-containing protein</fullName>
    </submittedName>
</protein>
<evidence type="ECO:0000256" key="1">
    <source>
        <dbReference type="SAM" id="SignalP"/>
    </source>
</evidence>
<dbReference type="InterPro" id="IPR011467">
    <property type="entry name" value="DUF1573"/>
</dbReference>
<gene>
    <name evidence="2" type="ORF">F0P94_02775</name>
</gene>
<accession>A0A5N1J527</accession>
<dbReference type="EMBL" id="VTWT01000001">
    <property type="protein sequence ID" value="KAA9346021.1"/>
    <property type="molecule type" value="Genomic_DNA"/>
</dbReference>
<dbReference type="InterPro" id="IPR013783">
    <property type="entry name" value="Ig-like_fold"/>
</dbReference>
<keyword evidence="3" id="KW-1185">Reference proteome</keyword>
<dbReference type="Gene3D" id="2.60.40.10">
    <property type="entry name" value="Immunoglobulins"/>
    <property type="match status" value="1"/>
</dbReference>
<dbReference type="PANTHER" id="PTHR37833">
    <property type="entry name" value="LIPOPROTEIN-RELATED"/>
    <property type="match status" value="1"/>
</dbReference>
<dbReference type="Pfam" id="PF07610">
    <property type="entry name" value="DUF1573"/>
    <property type="match status" value="1"/>
</dbReference>
<reference evidence="2 3" key="1">
    <citation type="submission" date="2019-09" db="EMBL/GenBank/DDBJ databases">
        <title>Genome sequence of Adhaeribacter sp. M2.</title>
        <authorList>
            <person name="Srinivasan S."/>
        </authorList>
    </citation>
    <scope>NUCLEOTIDE SEQUENCE [LARGE SCALE GENOMIC DNA]</scope>
    <source>
        <strain evidence="2 3">M2</strain>
    </source>
</reference>
<sequence length="160" mass="16559">MKKLFILAVSMTLAMSAATAQTKPAATKSASSKKATTAGPVITFAEKSHDFGKINQGDVVEYTFKFKNTGNQPLVLSNVSATCGCTVPEWPKEPIAPGKSGSIKATFNSAGKLGQQNKVITVESNATNSPAQVSIITDIQEKAAGSSMAKPAAAPSVNKK</sequence>
<keyword evidence="1" id="KW-0732">Signal</keyword>
<organism evidence="2 3">
    <name type="scientific">Adhaeribacter soli</name>
    <dbReference type="NCBI Taxonomy" id="2607655"/>
    <lineage>
        <taxon>Bacteria</taxon>
        <taxon>Pseudomonadati</taxon>
        <taxon>Bacteroidota</taxon>
        <taxon>Cytophagia</taxon>
        <taxon>Cytophagales</taxon>
        <taxon>Hymenobacteraceae</taxon>
        <taxon>Adhaeribacter</taxon>
    </lineage>
</organism>
<dbReference type="PANTHER" id="PTHR37833:SF1">
    <property type="entry name" value="SIGNAL PEPTIDE PROTEIN"/>
    <property type="match status" value="1"/>
</dbReference>
<dbReference type="RefSeq" id="WP_150902164.1">
    <property type="nucleotide sequence ID" value="NZ_VTWT01000001.1"/>
</dbReference>
<proteinExistence type="predicted"/>
<feature type="signal peptide" evidence="1">
    <location>
        <begin position="1"/>
        <end position="20"/>
    </location>
</feature>
<feature type="chain" id="PRO_5024844138" evidence="1">
    <location>
        <begin position="21"/>
        <end position="160"/>
    </location>
</feature>
<dbReference type="Proteomes" id="UP000326570">
    <property type="component" value="Unassembled WGS sequence"/>
</dbReference>
<comment type="caution">
    <text evidence="2">The sequence shown here is derived from an EMBL/GenBank/DDBJ whole genome shotgun (WGS) entry which is preliminary data.</text>
</comment>
<evidence type="ECO:0000313" key="3">
    <source>
        <dbReference type="Proteomes" id="UP000326570"/>
    </source>
</evidence>
<evidence type="ECO:0000313" key="2">
    <source>
        <dbReference type="EMBL" id="KAA9346021.1"/>
    </source>
</evidence>
<name>A0A5N1J527_9BACT</name>